<gene>
    <name evidence="3" type="ORF">R3P38DRAFT_2812048</name>
</gene>
<evidence type="ECO:0000256" key="2">
    <source>
        <dbReference type="SAM" id="SignalP"/>
    </source>
</evidence>
<protein>
    <submittedName>
        <fullName evidence="3">Uncharacterized protein</fullName>
    </submittedName>
</protein>
<organism evidence="3 4">
    <name type="scientific">Favolaschia claudopus</name>
    <dbReference type="NCBI Taxonomy" id="2862362"/>
    <lineage>
        <taxon>Eukaryota</taxon>
        <taxon>Fungi</taxon>
        <taxon>Dikarya</taxon>
        <taxon>Basidiomycota</taxon>
        <taxon>Agaricomycotina</taxon>
        <taxon>Agaricomycetes</taxon>
        <taxon>Agaricomycetidae</taxon>
        <taxon>Agaricales</taxon>
        <taxon>Marasmiineae</taxon>
        <taxon>Mycenaceae</taxon>
        <taxon>Favolaschia</taxon>
    </lineage>
</organism>
<evidence type="ECO:0000313" key="4">
    <source>
        <dbReference type="Proteomes" id="UP001362999"/>
    </source>
</evidence>
<dbReference type="EMBL" id="JAWWNJ010000185">
    <property type="protein sequence ID" value="KAK6974302.1"/>
    <property type="molecule type" value="Genomic_DNA"/>
</dbReference>
<keyword evidence="2" id="KW-0732">Signal</keyword>
<feature type="compositionally biased region" description="Acidic residues" evidence="1">
    <location>
        <begin position="61"/>
        <end position="72"/>
    </location>
</feature>
<feature type="compositionally biased region" description="Basic and acidic residues" evidence="1">
    <location>
        <begin position="118"/>
        <end position="138"/>
    </location>
</feature>
<feature type="chain" id="PRO_5043485828" evidence="2">
    <location>
        <begin position="19"/>
        <end position="562"/>
    </location>
</feature>
<evidence type="ECO:0000256" key="1">
    <source>
        <dbReference type="SAM" id="MobiDB-lite"/>
    </source>
</evidence>
<dbReference type="Proteomes" id="UP001362999">
    <property type="component" value="Unassembled WGS sequence"/>
</dbReference>
<dbReference type="Gene3D" id="3.60.130.30">
    <property type="match status" value="1"/>
</dbReference>
<feature type="region of interest" description="Disordered" evidence="1">
    <location>
        <begin position="86"/>
        <end position="165"/>
    </location>
</feature>
<feature type="region of interest" description="Disordered" evidence="1">
    <location>
        <begin position="55"/>
        <end position="74"/>
    </location>
</feature>
<feature type="compositionally biased region" description="Polar residues" evidence="1">
    <location>
        <begin position="149"/>
        <end position="165"/>
    </location>
</feature>
<feature type="signal peptide" evidence="2">
    <location>
        <begin position="1"/>
        <end position="18"/>
    </location>
</feature>
<dbReference type="AlphaFoldDB" id="A0AAV9Z7U0"/>
<feature type="compositionally biased region" description="Low complexity" evidence="1">
    <location>
        <begin position="103"/>
        <end position="117"/>
    </location>
</feature>
<name>A0AAV9Z7U0_9AGAR</name>
<feature type="compositionally biased region" description="Basic and acidic residues" evidence="1">
    <location>
        <begin position="86"/>
        <end position="100"/>
    </location>
</feature>
<comment type="caution">
    <text evidence="3">The sequence shown here is derived from an EMBL/GenBank/DDBJ whole genome shotgun (WGS) entry which is preliminary data.</text>
</comment>
<keyword evidence="4" id="KW-1185">Reference proteome</keyword>
<reference evidence="3 4" key="1">
    <citation type="journal article" date="2024" name="J Genomics">
        <title>Draft genome sequencing and assembly of Favolaschia claudopus CIRM-BRFM 2984 isolated from oak limbs.</title>
        <authorList>
            <person name="Navarro D."/>
            <person name="Drula E."/>
            <person name="Chaduli D."/>
            <person name="Cazenave R."/>
            <person name="Ahrendt S."/>
            <person name="Wang J."/>
            <person name="Lipzen A."/>
            <person name="Daum C."/>
            <person name="Barry K."/>
            <person name="Grigoriev I.V."/>
            <person name="Favel A."/>
            <person name="Rosso M.N."/>
            <person name="Martin F."/>
        </authorList>
    </citation>
    <scope>NUCLEOTIDE SEQUENCE [LARGE SCALE GENOMIC DNA]</scope>
    <source>
        <strain evidence="3 4">CIRM-BRFM 2984</strain>
    </source>
</reference>
<sequence length="562" mass="63190">MSGGSRIYLLCLAIGTMATMRDNDSNSLADEFAAAGFSVYKTDVSLEELVEAAAAEREADGNVEDTESDIEEDYPHFEIYRVKDMSQSETNVHQRQDIQHRNSVSLQSSSKLSPSLRSGEEPSHPGRSSAQERKADYHKNRRRRKRQENASNPYTRTSKSTPSDILTSAEQISVNFDAAQLRTTKGGHWLGVRDKGPPKQKGKKDSVRWANARLRQVHELLRDWDCVHVRWDAKRPLLILDRHGRIIVVFVPGPDDPEWPVVATEAANTMKQVREEGLRTQAFGQDKELHRRGRFFTLKSGVSHGGGQACPKNVDIPPSHEPLVEQLLQDKNIRRICGFQSSAFKTWAPKLFKDYATDLGDLFAHNPKLRHNFTNSIFPSVTFNVGPQSASFEHLDDKNRALGWCSITNTGEFDATKSALLYLKELKLAVDFPSTTTSFIPSAVVHHGNTPLAPHETRYSITQYAAGGLFRYVQYKFRTAKQVITAGGQKLKQSLDGGPGERHEAGLDLFSKPENLRSDYLACFNRRNAVRKWIQSSGDRYEAASEYRDICTICEMASSFEL</sequence>
<proteinExistence type="predicted"/>
<evidence type="ECO:0000313" key="3">
    <source>
        <dbReference type="EMBL" id="KAK6974302.1"/>
    </source>
</evidence>
<accession>A0AAV9Z7U0</accession>